<dbReference type="EC" id="2.5.1.46" evidence="3"/>
<evidence type="ECO:0000256" key="1">
    <source>
        <dbReference type="ARBA" id="ARBA00009892"/>
    </source>
</evidence>
<dbReference type="RefSeq" id="WP_013705717.1">
    <property type="nucleotide sequence ID" value="NC_015388.1"/>
</dbReference>
<sequence length="360" mass="40027">MRRKPEEFHDGAQDGLTPLRPLDIKEIQDFDELLAGYSLTAFGGRSLGEAAEVLQAMVTDPEVTIVGTFSGAMTVAKMGLLICDMIDRGWLQVIISTGALMAHGLIEAVGQVHYKHNPGRSDEELYRLGYNRVYDTLEMESNLDYAEAVFKTVLNRMDKEQTLCSTVICRELGKYLAEVTDQPGILRNAYLKGVPVFIPAFTDSELGLDVANWMIQKACQEGKTIPEAFTTLSLNFNPFLDLGLYGQEIFKAEKLGIFTIGGGVPRNWAQQVGPFFDILQNRLGLELPFVRFHYGVRICPEPVHWGGLSGCTYREGVSWGKFVPASEGGRFAEVLCDATIAWPILIKAVAQRLVKRQQVR</sequence>
<keyword evidence="4" id="KW-1185">Reference proteome</keyword>
<dbReference type="AlphaFoldDB" id="F2NGJ1"/>
<dbReference type="GO" id="GO:0034038">
    <property type="term" value="F:deoxyhypusine synthase activity"/>
    <property type="evidence" value="ECO:0007669"/>
    <property type="project" value="UniProtKB-EC"/>
</dbReference>
<dbReference type="Pfam" id="PF01916">
    <property type="entry name" value="DS"/>
    <property type="match status" value="1"/>
</dbReference>
<dbReference type="Gene3D" id="3.40.910.10">
    <property type="entry name" value="Deoxyhypusine synthase"/>
    <property type="match status" value="1"/>
</dbReference>
<reference evidence="4" key="2">
    <citation type="submission" date="2011-03" db="EMBL/GenBank/DDBJ databases">
        <title>The complete genome of Desulfobacca acetoxidans DSM 11109.</title>
        <authorList>
            <consortium name="US DOE Joint Genome Institute (JGI-PGF)"/>
            <person name="Lucas S."/>
            <person name="Copeland A."/>
            <person name="Lapidus A."/>
            <person name="Bruce D."/>
            <person name="Goodwin L."/>
            <person name="Pitluck S."/>
            <person name="Peters L."/>
            <person name="Kyrpides N."/>
            <person name="Mavromatis K."/>
            <person name="Ivanova N."/>
            <person name="Ovchinnikova G."/>
            <person name="Teshima H."/>
            <person name="Detter J.C."/>
            <person name="Han C."/>
            <person name="Land M."/>
            <person name="Hauser L."/>
            <person name="Markowitz V."/>
            <person name="Cheng J.-F."/>
            <person name="Hugenholtz P."/>
            <person name="Woyke T."/>
            <person name="Wu D."/>
            <person name="Spring S."/>
            <person name="Schueler E."/>
            <person name="Brambilla E."/>
            <person name="Klenk H.-P."/>
            <person name="Eisen J.A."/>
        </authorList>
    </citation>
    <scope>NUCLEOTIDE SEQUENCE [LARGE SCALE GENOMIC DNA]</scope>
    <source>
        <strain evidence="4">ATCC 700848 / DSM 11109 / ASRB2</strain>
    </source>
</reference>
<name>F2NGJ1_DESAR</name>
<accession>F2NGJ1</accession>
<keyword evidence="2 3" id="KW-0808">Transferase</keyword>
<dbReference type="Proteomes" id="UP000000483">
    <property type="component" value="Chromosome"/>
</dbReference>
<dbReference type="KEGG" id="dao:Desac_0724"/>
<dbReference type="eggNOG" id="COG1899">
    <property type="taxonomic scope" value="Bacteria"/>
</dbReference>
<dbReference type="InterPro" id="IPR036982">
    <property type="entry name" value="Deoxyhypusine_synthase_sf"/>
</dbReference>
<proteinExistence type="inferred from homology"/>
<comment type="similarity">
    <text evidence="1">Belongs to the deoxyhypusine synthase family.</text>
</comment>
<evidence type="ECO:0000313" key="4">
    <source>
        <dbReference type="Proteomes" id="UP000000483"/>
    </source>
</evidence>
<dbReference type="PANTHER" id="PTHR11703">
    <property type="entry name" value="DEOXYHYPUSINE SYNTHASE"/>
    <property type="match status" value="1"/>
</dbReference>
<dbReference type="InterPro" id="IPR029035">
    <property type="entry name" value="DHS-like_NAD/FAD-binding_dom"/>
</dbReference>
<dbReference type="InterPro" id="IPR002773">
    <property type="entry name" value="Deoxyhypusine_synthase"/>
</dbReference>
<reference evidence="3 4" key="1">
    <citation type="journal article" date="2011" name="Stand. Genomic Sci.">
        <title>Complete genome sequence of the acetate-degrading sulfate reducer Desulfobacca acetoxidans type strain (ASRB2).</title>
        <authorList>
            <person name="Goker M."/>
            <person name="Teshima H."/>
            <person name="Lapidus A."/>
            <person name="Nolan M."/>
            <person name="Lucas S."/>
            <person name="Hammon N."/>
            <person name="Deshpande S."/>
            <person name="Cheng J.F."/>
            <person name="Tapia R."/>
            <person name="Han C."/>
            <person name="Goodwin L."/>
            <person name="Pitluck S."/>
            <person name="Huntemann M."/>
            <person name="Liolios K."/>
            <person name="Ivanova N."/>
            <person name="Pagani I."/>
            <person name="Mavromatis K."/>
            <person name="Ovchinikova G."/>
            <person name="Pati A."/>
            <person name="Chen A."/>
            <person name="Palaniappan K."/>
            <person name="Land M."/>
            <person name="Hauser L."/>
            <person name="Brambilla E.M."/>
            <person name="Rohde M."/>
            <person name="Spring S."/>
            <person name="Detter J.C."/>
            <person name="Woyke T."/>
            <person name="Bristow J."/>
            <person name="Eisen J.A."/>
            <person name="Markowitz V."/>
            <person name="Hugenholtz P."/>
            <person name="Kyrpides N.C."/>
            <person name="Klenk H.P."/>
        </authorList>
    </citation>
    <scope>NUCLEOTIDE SEQUENCE [LARGE SCALE GENOMIC DNA]</scope>
    <source>
        <strain evidence="4">ATCC 700848 / DSM 11109 / ASRB2</strain>
    </source>
</reference>
<dbReference type="GO" id="GO:0005737">
    <property type="term" value="C:cytoplasm"/>
    <property type="evidence" value="ECO:0007669"/>
    <property type="project" value="TreeGrafter"/>
</dbReference>
<dbReference type="STRING" id="880072.Desac_0724"/>
<organism evidence="3 4">
    <name type="scientific">Desulfobacca acetoxidans (strain ATCC 700848 / DSM 11109 / ASRB2)</name>
    <dbReference type="NCBI Taxonomy" id="880072"/>
    <lineage>
        <taxon>Bacteria</taxon>
        <taxon>Pseudomonadati</taxon>
        <taxon>Thermodesulfobacteriota</taxon>
        <taxon>Desulfobaccia</taxon>
        <taxon>Desulfobaccales</taxon>
        <taxon>Desulfobaccaceae</taxon>
        <taxon>Desulfobacca</taxon>
    </lineage>
</organism>
<dbReference type="SUPFAM" id="SSF52467">
    <property type="entry name" value="DHS-like NAD/FAD-binding domain"/>
    <property type="match status" value="1"/>
</dbReference>
<dbReference type="EMBL" id="CP002629">
    <property type="protein sequence ID" value="AEB08604.1"/>
    <property type="molecule type" value="Genomic_DNA"/>
</dbReference>
<protein>
    <submittedName>
        <fullName evidence="3">Deoxyhypusine synthase</fullName>
        <ecNumber evidence="3">2.5.1.46</ecNumber>
    </submittedName>
</protein>
<dbReference type="PANTHER" id="PTHR11703:SF2">
    <property type="entry name" value="DEOXYHYPUSINE SYNTHASE-LIKE PROTEIN"/>
    <property type="match status" value="1"/>
</dbReference>
<evidence type="ECO:0000256" key="2">
    <source>
        <dbReference type="ARBA" id="ARBA00022679"/>
    </source>
</evidence>
<dbReference type="HOGENOM" id="CLU_039781_1_0_7"/>
<gene>
    <name evidence="3" type="ordered locus">Desac_0724</name>
</gene>
<evidence type="ECO:0000313" key="3">
    <source>
        <dbReference type="EMBL" id="AEB08604.1"/>
    </source>
</evidence>